<accession>A0A2S3Z624</accession>
<proteinExistence type="predicted"/>
<sequence length="125" mass="14237">MSLALWRPAAAIESCSWCLFSRYRAALPDDVPLTLVHELVLLLEREERRGVALRWLPFGSDDDLHADREPANTLNLWRIVLAAELRLQRPVVERALNLYLRPALDSWIDQQGALLDVAARSTLPN</sequence>
<evidence type="ECO:0000313" key="2">
    <source>
        <dbReference type="Proteomes" id="UP000237104"/>
    </source>
</evidence>
<dbReference type="AlphaFoldDB" id="A0A2S3Z624"/>
<reference evidence="1 2" key="1">
    <citation type="submission" date="2018-01" db="EMBL/GenBank/DDBJ databases">
        <title>Cryobacterium sp. nov., from glaciers in China.</title>
        <authorList>
            <person name="Liu Q."/>
            <person name="Xin Y.-H."/>
        </authorList>
    </citation>
    <scope>NUCLEOTIDE SEQUENCE [LARGE SCALE GENOMIC DNA]</scope>
    <source>
        <strain evidence="1 2">TMB1-8</strain>
    </source>
</reference>
<gene>
    <name evidence="1" type="ORF">C3B59_17355</name>
</gene>
<organism evidence="1 2">
    <name type="scientific">Cryobacterium zongtaii</name>
    <dbReference type="NCBI Taxonomy" id="1259217"/>
    <lineage>
        <taxon>Bacteria</taxon>
        <taxon>Bacillati</taxon>
        <taxon>Actinomycetota</taxon>
        <taxon>Actinomycetes</taxon>
        <taxon>Micrococcales</taxon>
        <taxon>Microbacteriaceae</taxon>
        <taxon>Cryobacterium</taxon>
    </lineage>
</organism>
<name>A0A2S3Z624_9MICO</name>
<dbReference type="Proteomes" id="UP000237104">
    <property type="component" value="Unassembled WGS sequence"/>
</dbReference>
<evidence type="ECO:0000313" key="1">
    <source>
        <dbReference type="EMBL" id="POH59659.1"/>
    </source>
</evidence>
<protein>
    <submittedName>
        <fullName evidence="1">Uncharacterized protein</fullName>
    </submittedName>
</protein>
<comment type="caution">
    <text evidence="1">The sequence shown here is derived from an EMBL/GenBank/DDBJ whole genome shotgun (WGS) entry which is preliminary data.</text>
</comment>
<dbReference type="EMBL" id="PPXF01000065">
    <property type="protein sequence ID" value="POH59659.1"/>
    <property type="molecule type" value="Genomic_DNA"/>
</dbReference>